<evidence type="ECO:0000256" key="2">
    <source>
        <dbReference type="ARBA" id="ARBA00010992"/>
    </source>
</evidence>
<evidence type="ECO:0000256" key="6">
    <source>
        <dbReference type="ARBA" id="ARBA00023136"/>
    </source>
</evidence>
<reference evidence="8" key="2">
    <citation type="journal article" date="2022" name="Hortic Res">
        <title>The genome of Dioscorea zingiberensis sheds light on the biosynthesis, origin and evolution of the medicinally important diosgenin saponins.</title>
        <authorList>
            <person name="Li Y."/>
            <person name="Tan C."/>
            <person name="Li Z."/>
            <person name="Guo J."/>
            <person name="Li S."/>
            <person name="Chen X."/>
            <person name="Wang C."/>
            <person name="Dai X."/>
            <person name="Yang H."/>
            <person name="Song W."/>
            <person name="Hou L."/>
            <person name="Xu J."/>
            <person name="Tong Z."/>
            <person name="Xu A."/>
            <person name="Yuan X."/>
            <person name="Wang W."/>
            <person name="Yang Q."/>
            <person name="Chen L."/>
            <person name="Sun Z."/>
            <person name="Wang K."/>
            <person name="Pan B."/>
            <person name="Chen J."/>
            <person name="Bao Y."/>
            <person name="Liu F."/>
            <person name="Qi X."/>
            <person name="Gang D.R."/>
            <person name="Wen J."/>
            <person name="Li J."/>
        </authorList>
    </citation>
    <scope>NUCLEOTIDE SEQUENCE</scope>
    <source>
        <strain evidence="8">Dzin_1.0</strain>
    </source>
</reference>
<dbReference type="InterPro" id="IPR036259">
    <property type="entry name" value="MFS_trans_sf"/>
</dbReference>
<dbReference type="Gene3D" id="1.20.1250.20">
    <property type="entry name" value="MFS general substrate transporter like domains"/>
    <property type="match status" value="1"/>
</dbReference>
<evidence type="ECO:0000256" key="5">
    <source>
        <dbReference type="ARBA" id="ARBA00022989"/>
    </source>
</evidence>
<comment type="subcellular location">
    <subcellularLocation>
        <location evidence="1">Membrane</location>
    </subcellularLocation>
</comment>
<name>A0A9D5CBC8_9LILI</name>
<comment type="caution">
    <text evidence="8">The sequence shown here is derived from an EMBL/GenBank/DDBJ whole genome shotgun (WGS) entry which is preliminary data.</text>
</comment>
<dbReference type="OrthoDB" id="684645at2759"/>
<evidence type="ECO:0000256" key="4">
    <source>
        <dbReference type="ARBA" id="ARBA00022692"/>
    </source>
</evidence>
<dbReference type="PANTHER" id="PTHR23500">
    <property type="entry name" value="SOLUTE CARRIER FAMILY 2, FACILITATED GLUCOSE TRANSPORTER"/>
    <property type="match status" value="1"/>
</dbReference>
<evidence type="ECO:0000256" key="7">
    <source>
        <dbReference type="SAM" id="Phobius"/>
    </source>
</evidence>
<evidence type="ECO:0000313" key="8">
    <source>
        <dbReference type="EMBL" id="KAJ0970042.1"/>
    </source>
</evidence>
<evidence type="ECO:0000313" key="9">
    <source>
        <dbReference type="Proteomes" id="UP001085076"/>
    </source>
</evidence>
<dbReference type="GO" id="GO:0015144">
    <property type="term" value="F:carbohydrate transmembrane transporter activity"/>
    <property type="evidence" value="ECO:0007669"/>
    <property type="project" value="InterPro"/>
</dbReference>
<reference evidence="8" key="1">
    <citation type="submission" date="2021-03" db="EMBL/GenBank/DDBJ databases">
        <authorList>
            <person name="Li Z."/>
            <person name="Yang C."/>
        </authorList>
    </citation>
    <scope>NUCLEOTIDE SEQUENCE</scope>
    <source>
        <strain evidence="8">Dzin_1.0</strain>
        <tissue evidence="8">Leaf</tissue>
    </source>
</reference>
<keyword evidence="3" id="KW-0813">Transport</keyword>
<proteinExistence type="inferred from homology"/>
<dbReference type="Pfam" id="PF00083">
    <property type="entry name" value="Sugar_tr"/>
    <property type="match status" value="1"/>
</dbReference>
<dbReference type="Proteomes" id="UP001085076">
    <property type="component" value="Miscellaneous, Linkage group lg06"/>
</dbReference>
<sequence length="164" mass="19019">MGKGSANVLLFPDQGLRGRRSHGPPGPLGWPVPKAGVPFEIRRRAPTPPPRNLLWTFIVAQLFLMALCHLKFGLFFFFAALVLLMTVYIFLFLPETKNVPIEEMNLVWKKHWFWGKYITDHDHQIGYSMRPMVAFSVKSFISLLHGYRFLRSSIDPRRGSSYRR</sequence>
<keyword evidence="6 7" id="KW-0472">Membrane</keyword>
<dbReference type="EMBL" id="JAGGNH010000006">
    <property type="protein sequence ID" value="KAJ0970042.1"/>
    <property type="molecule type" value="Genomic_DNA"/>
</dbReference>
<dbReference type="AlphaFoldDB" id="A0A9D5CBC8"/>
<dbReference type="InterPro" id="IPR045262">
    <property type="entry name" value="STP/PLT_plant"/>
</dbReference>
<evidence type="ECO:0000256" key="1">
    <source>
        <dbReference type="ARBA" id="ARBA00004370"/>
    </source>
</evidence>
<protein>
    <submittedName>
        <fullName evidence="8">Uncharacterized protein</fullName>
    </submittedName>
</protein>
<keyword evidence="9" id="KW-1185">Reference proteome</keyword>
<feature type="transmembrane region" description="Helical" evidence="7">
    <location>
        <begin position="75"/>
        <end position="93"/>
    </location>
</feature>
<comment type="similarity">
    <text evidence="2">Belongs to the major facilitator superfamily. Sugar transporter (TC 2.A.1.1) family.</text>
</comment>
<keyword evidence="4 7" id="KW-0812">Transmembrane</keyword>
<gene>
    <name evidence="8" type="ORF">J5N97_022919</name>
</gene>
<evidence type="ECO:0000256" key="3">
    <source>
        <dbReference type="ARBA" id="ARBA00022448"/>
    </source>
</evidence>
<dbReference type="PANTHER" id="PTHR23500:SF460">
    <property type="entry name" value="SUGAR TRANSPORT PROTEIN 11"/>
    <property type="match status" value="1"/>
</dbReference>
<accession>A0A9D5CBC8</accession>
<dbReference type="GO" id="GO:0016020">
    <property type="term" value="C:membrane"/>
    <property type="evidence" value="ECO:0007669"/>
    <property type="project" value="UniProtKB-SubCell"/>
</dbReference>
<keyword evidence="5 7" id="KW-1133">Transmembrane helix</keyword>
<dbReference type="InterPro" id="IPR005828">
    <property type="entry name" value="MFS_sugar_transport-like"/>
</dbReference>
<organism evidence="8 9">
    <name type="scientific">Dioscorea zingiberensis</name>
    <dbReference type="NCBI Taxonomy" id="325984"/>
    <lineage>
        <taxon>Eukaryota</taxon>
        <taxon>Viridiplantae</taxon>
        <taxon>Streptophyta</taxon>
        <taxon>Embryophyta</taxon>
        <taxon>Tracheophyta</taxon>
        <taxon>Spermatophyta</taxon>
        <taxon>Magnoliopsida</taxon>
        <taxon>Liliopsida</taxon>
        <taxon>Dioscoreales</taxon>
        <taxon>Dioscoreaceae</taxon>
        <taxon>Dioscorea</taxon>
    </lineage>
</organism>